<dbReference type="Proteomes" id="UP000473531">
    <property type="component" value="Unassembled WGS sequence"/>
</dbReference>
<keyword evidence="1" id="KW-0812">Transmembrane</keyword>
<dbReference type="PANTHER" id="PTHR20992:SF9">
    <property type="entry name" value="AT15442P-RELATED"/>
    <property type="match status" value="1"/>
</dbReference>
<dbReference type="PANTHER" id="PTHR20992">
    <property type="entry name" value="AT15442P-RELATED"/>
    <property type="match status" value="1"/>
</dbReference>
<dbReference type="EMBL" id="WTYU01000001">
    <property type="protein sequence ID" value="MXP13173.1"/>
    <property type="molecule type" value="Genomic_DNA"/>
</dbReference>
<feature type="transmembrane region" description="Helical" evidence="1">
    <location>
        <begin position="113"/>
        <end position="133"/>
    </location>
</feature>
<proteinExistence type="predicted"/>
<dbReference type="AlphaFoldDB" id="A0A6L7GB50"/>
<keyword evidence="1" id="KW-0472">Membrane</keyword>
<protein>
    <submittedName>
        <fullName evidence="2">DUF389 domain-containing protein</fullName>
    </submittedName>
</protein>
<feature type="transmembrane region" description="Helical" evidence="1">
    <location>
        <begin position="173"/>
        <end position="194"/>
    </location>
</feature>
<evidence type="ECO:0000256" key="1">
    <source>
        <dbReference type="SAM" id="Phobius"/>
    </source>
</evidence>
<sequence>MTQDDPATPPKPVSQSFGWVILSWRRWWRDAVVGTVDQAAVIEKRREDGAMTSRYMFMIAMSGGIAILGLLLSSPAVVIGAMLLSPLMGPIMGLGFAMAIGDFGWMRHSAKSLAYGSLVAIGLCALVVFLSPLQTVTTEIASRTRPNLFDLLVALFSSLAGAYAMIRGREGTIVGVAIATALMPPLAVVGFGIATVNWTVFSGALLLFFTNLMTIALTAAVMARIYGFRTTLSSRQTQFQNIIIIFAFVALAVPLGYALRTIAWEANASRQVQAELMDEFDGRGRISQLDINFDREPIEVSATILTPRLMDDAEARGARSIGRALDAPVNLVLTQYQVGTSKSAAEKAQLASASRQEEVANERANALAQRLALIAGVPEDDVLVDRQRRRALVKSAVLDGATLAAYRALEMRISSTEPEWQIELIPPPLPLPAIIFEDGEPTADGLAKMAVVAWAAQRLDAGIRLAGPADEVEKARAIIAAKDVAIETETRSGRLTVGWLKPGE</sequence>
<accession>A0A6L7GB50</accession>
<feature type="transmembrane region" description="Helical" evidence="1">
    <location>
        <begin position="55"/>
        <end position="72"/>
    </location>
</feature>
<dbReference type="OrthoDB" id="9790659at2"/>
<dbReference type="InterPro" id="IPR005240">
    <property type="entry name" value="DUF389"/>
</dbReference>
<name>A0A6L7GB50_9SPHN</name>
<reference evidence="2 3" key="1">
    <citation type="submission" date="2019-12" db="EMBL/GenBank/DDBJ databases">
        <title>Genomic-based taxomic classification of the family Erythrobacteraceae.</title>
        <authorList>
            <person name="Xu L."/>
        </authorList>
    </citation>
    <scope>NUCLEOTIDE SEQUENCE [LARGE SCALE GENOMIC DNA]</scope>
    <source>
        <strain evidence="2 3">KCTC 52259</strain>
    </source>
</reference>
<comment type="caution">
    <text evidence="2">The sequence shown here is derived from an EMBL/GenBank/DDBJ whole genome shotgun (WGS) entry which is preliminary data.</text>
</comment>
<gene>
    <name evidence="2" type="ORF">GRI44_00105</name>
</gene>
<dbReference type="Pfam" id="PF04087">
    <property type="entry name" value="DUF389"/>
    <property type="match status" value="1"/>
</dbReference>
<dbReference type="RefSeq" id="WP_160599302.1">
    <property type="nucleotide sequence ID" value="NZ_WTYU01000001.1"/>
</dbReference>
<feature type="transmembrane region" description="Helical" evidence="1">
    <location>
        <begin position="200"/>
        <end position="227"/>
    </location>
</feature>
<keyword evidence="3" id="KW-1185">Reference proteome</keyword>
<organism evidence="2 3">
    <name type="scientific">Allopontixanthobacter confluentis</name>
    <dbReference type="NCBI Taxonomy" id="1849021"/>
    <lineage>
        <taxon>Bacteria</taxon>
        <taxon>Pseudomonadati</taxon>
        <taxon>Pseudomonadota</taxon>
        <taxon>Alphaproteobacteria</taxon>
        <taxon>Sphingomonadales</taxon>
        <taxon>Erythrobacteraceae</taxon>
        <taxon>Allopontixanthobacter</taxon>
    </lineage>
</organism>
<evidence type="ECO:0000313" key="2">
    <source>
        <dbReference type="EMBL" id="MXP13173.1"/>
    </source>
</evidence>
<evidence type="ECO:0000313" key="3">
    <source>
        <dbReference type="Proteomes" id="UP000473531"/>
    </source>
</evidence>
<keyword evidence="1" id="KW-1133">Transmembrane helix</keyword>
<feature type="transmembrane region" description="Helical" evidence="1">
    <location>
        <begin position="239"/>
        <end position="259"/>
    </location>
</feature>
<feature type="transmembrane region" description="Helical" evidence="1">
    <location>
        <begin position="148"/>
        <end position="166"/>
    </location>
</feature>
<feature type="transmembrane region" description="Helical" evidence="1">
    <location>
        <begin position="78"/>
        <end position="101"/>
    </location>
</feature>